<feature type="transmembrane region" description="Helical" evidence="1">
    <location>
        <begin position="98"/>
        <end position="118"/>
    </location>
</feature>
<sequence>MKFNKWDLLIMIPFLFPLTLMENYKFFYIPFFIILLKNIYLCYKKSISIEELLIVMAIYSILISDNFIIIGFVGLLGIYYFIQIILKKRKLDFKDKTFTRMIIILGIYLVFNIIVNRVPLPNVILFFMYNIVFMAIPVMFKFLDVDCYKTIDKTINTALISQMIAVVLVVILNFGVVLSNLFGDWSIGTLGVSQGVQLFNLFIFGSIKFFAYFNKTKEKKYLGGFIICVLFSLSTVTLANTMLFFLALGIYVILFISSPKFKILFLGIIVALVGTFWFTSHPWVREQMKDTLFNSEFRNERIKKLKTYEDTYIKLPQKDLKAAAIGVGAGYYSSRSALTVSGYYTTWYNKDRFPTYVNKYARKYIRPRIYQRMGLSIVDQPTSQYISIMGEFGYIGVILFAVALILLLFKSNRYNGLTLIYFAITLSLDNYMEYPKIALMFWITYFLIEQTGCFNE</sequence>
<feature type="transmembrane region" description="Helical" evidence="1">
    <location>
        <begin position="225"/>
        <end position="255"/>
    </location>
</feature>
<accession>A0A1M4SYV1</accession>
<protein>
    <recommendedName>
        <fullName evidence="4">O-Antigen ligase</fullName>
    </recommendedName>
</protein>
<evidence type="ECO:0000313" key="3">
    <source>
        <dbReference type="Proteomes" id="UP000184035"/>
    </source>
</evidence>
<keyword evidence="1" id="KW-1133">Transmembrane helix</keyword>
<feature type="transmembrane region" description="Helical" evidence="1">
    <location>
        <begin position="68"/>
        <end position="86"/>
    </location>
</feature>
<organism evidence="2 3">
    <name type="scientific">Clostridium fallax</name>
    <dbReference type="NCBI Taxonomy" id="1533"/>
    <lineage>
        <taxon>Bacteria</taxon>
        <taxon>Bacillati</taxon>
        <taxon>Bacillota</taxon>
        <taxon>Clostridia</taxon>
        <taxon>Eubacteriales</taxon>
        <taxon>Clostridiaceae</taxon>
        <taxon>Clostridium</taxon>
    </lineage>
</organism>
<evidence type="ECO:0000313" key="2">
    <source>
        <dbReference type="EMBL" id="SHE37418.1"/>
    </source>
</evidence>
<dbReference type="EMBL" id="FQVM01000001">
    <property type="protein sequence ID" value="SHE37418.1"/>
    <property type="molecule type" value="Genomic_DNA"/>
</dbReference>
<reference evidence="2 3" key="1">
    <citation type="submission" date="2016-11" db="EMBL/GenBank/DDBJ databases">
        <authorList>
            <person name="Jaros S."/>
            <person name="Januszkiewicz K."/>
            <person name="Wedrychowicz H."/>
        </authorList>
    </citation>
    <scope>NUCLEOTIDE SEQUENCE [LARGE SCALE GENOMIC DNA]</scope>
    <source>
        <strain evidence="2 3">DSM 2631</strain>
    </source>
</reference>
<keyword evidence="1" id="KW-0472">Membrane</keyword>
<dbReference type="Proteomes" id="UP000184035">
    <property type="component" value="Unassembled WGS sequence"/>
</dbReference>
<proteinExistence type="predicted"/>
<feature type="transmembrane region" description="Helical" evidence="1">
    <location>
        <begin position="261"/>
        <end position="279"/>
    </location>
</feature>
<feature type="transmembrane region" description="Helical" evidence="1">
    <location>
        <begin position="155"/>
        <end position="176"/>
    </location>
</feature>
<feature type="transmembrane region" description="Helical" evidence="1">
    <location>
        <begin position="196"/>
        <end position="213"/>
    </location>
</feature>
<keyword evidence="1" id="KW-0812">Transmembrane</keyword>
<feature type="transmembrane region" description="Helical" evidence="1">
    <location>
        <begin position="12"/>
        <end position="35"/>
    </location>
</feature>
<evidence type="ECO:0000256" key="1">
    <source>
        <dbReference type="SAM" id="Phobius"/>
    </source>
</evidence>
<feature type="transmembrane region" description="Helical" evidence="1">
    <location>
        <begin position="392"/>
        <end position="409"/>
    </location>
</feature>
<dbReference type="RefSeq" id="WP_072892398.1">
    <property type="nucleotide sequence ID" value="NZ_FQVM01000001.1"/>
</dbReference>
<feature type="transmembrane region" description="Helical" evidence="1">
    <location>
        <begin position="124"/>
        <end position="143"/>
    </location>
</feature>
<dbReference type="OrthoDB" id="1953707at2"/>
<evidence type="ECO:0008006" key="4">
    <source>
        <dbReference type="Google" id="ProtNLM"/>
    </source>
</evidence>
<dbReference type="AlphaFoldDB" id="A0A1M4SYV1"/>
<gene>
    <name evidence="2" type="ORF">SAMN05443638_101246</name>
</gene>
<dbReference type="STRING" id="1533.SAMN05443638_101246"/>
<keyword evidence="3" id="KW-1185">Reference proteome</keyword>
<name>A0A1M4SYV1_9CLOT</name>